<dbReference type="CDD" id="cd19509">
    <property type="entry name" value="RecA-like_VPS4-like"/>
    <property type="match status" value="1"/>
</dbReference>
<sequence>MAKERGAKVVKSFNKKTTHVLTTPKTMSAMTKKLDRAVDMGLSVVDIEWFFECVNQEKLIPPGAYTLVPENAYVRNITGDDEVSLAGSLARSSTSPVDKPRDEANSHYRPPQKRRRILAVDSSRTEPCVRPKPTSIEEDLGFEDKRPWGTPDSQLWGLRPSIGSHADRGSPQKSRPAAAHSPTRAFAISPPRRKPEVVAQVARHTRNPLAGPQGHPTLFDPLRSNLGRPTGKRRVFPTAPHSPSSASEPAQHRASAALNPQPQATHNATPSSLALQPNVSSGSSIAKEVLLSSVTIREKDPAPARAPLANRTNSPTRPLPMSATCGDRAALRSTLAHAKSSRPSAHSQARQPSKAEAQGPQWIGGKMIKAVTGIFSRGGTAPTESGAAVQRPPSPRRSPRTKPQASALPEEQTAPAFKARPVRPAAVSIPSAQVRKPTGIASPTKKEEGAKRPPGLRAPLWEPKGKGGLWIGLDTKEEREKVAPQKQSPTDMASHPGKCPPSGVPAAPRVHSLAEPFPMMREDRPAPVSGPLAGRPPWNSNPDPRAASVSPDSVSSLGAELGLDSGRSGSEKELSPSRPAREPKPIRKHVGWGVEPKKNAFTRDVHSRPAVGRASGVGGAGGGYNRHHPYRPNVSIMSTTGRPRPGAATAAATSAANRRVSQSSRGVPTGVPSRYGSPQKKKKDKDEEDEHPLVRKIRSSEYIKNVDEASWKQILREVVDTSKAVLWDDISGLENAKQILRESVILPSKRPDLFTGLRKPPKGLLLFGPPGNGKTLLAKAVASQCESTFFNISASSLTSKWVGEGEKMVRALFAVARALQPSVVFIDEVDSLLTARNTNEHEASRRLKTEYLVQMDGVGTDETDRILILAATNRPHELDDAAIRRFTKRVYIPMPDGRTRRTLAQHLLKAQRYSFSDEDWLSFIERTEGYSGSDLTSLCTELAMQPLRELGELAMEVALEDIRAIGVEDFLTAIRNIRPSVSKELMATMERWNANFGSTA</sequence>
<protein>
    <recommendedName>
        <fullName evidence="7">microtubule-severing ATPase</fullName>
        <ecNumber evidence="7">5.6.1.1</ecNumber>
    </recommendedName>
</protein>
<dbReference type="Gene3D" id="3.40.50.10190">
    <property type="entry name" value="BRCT domain"/>
    <property type="match status" value="1"/>
</dbReference>
<dbReference type="PANTHER" id="PTHR23074">
    <property type="entry name" value="AAA DOMAIN-CONTAINING"/>
    <property type="match status" value="1"/>
</dbReference>
<dbReference type="Pfam" id="PF00004">
    <property type="entry name" value="AAA"/>
    <property type="match status" value="1"/>
</dbReference>
<dbReference type="PROSITE" id="PS00674">
    <property type="entry name" value="AAA"/>
    <property type="match status" value="1"/>
</dbReference>
<feature type="region of interest" description="Disordered" evidence="8">
    <location>
        <begin position="434"/>
        <end position="692"/>
    </location>
</feature>
<dbReference type="SUPFAM" id="SSF52540">
    <property type="entry name" value="P-loop containing nucleoside triphosphate hydrolases"/>
    <property type="match status" value="1"/>
</dbReference>
<gene>
    <name evidence="10" type="ORF">EGYM00392_LOCUS12764</name>
</gene>
<keyword evidence="5" id="KW-0413">Isomerase</keyword>
<dbReference type="Pfam" id="PF17862">
    <property type="entry name" value="AAA_lid_3"/>
    <property type="match status" value="1"/>
</dbReference>
<feature type="region of interest" description="Disordered" evidence="8">
    <location>
        <begin position="301"/>
        <end position="324"/>
    </location>
</feature>
<feature type="compositionally biased region" description="Polar residues" evidence="8">
    <location>
        <begin position="258"/>
        <end position="279"/>
    </location>
</feature>
<dbReference type="Gene3D" id="3.40.50.300">
    <property type="entry name" value="P-loop containing nucleotide triphosphate hydrolases"/>
    <property type="match status" value="1"/>
</dbReference>
<feature type="compositionally biased region" description="Basic and acidic residues" evidence="8">
    <location>
        <begin position="595"/>
        <end position="607"/>
    </location>
</feature>
<evidence type="ECO:0000256" key="2">
    <source>
        <dbReference type="ARBA" id="ARBA00022741"/>
    </source>
</evidence>
<dbReference type="InterPro" id="IPR003593">
    <property type="entry name" value="AAA+_ATPase"/>
</dbReference>
<comment type="catalytic activity">
    <reaction evidence="6">
        <text>n ATP + n H2O + a microtubule = n ADP + n phosphate + (n+1) alpha/beta tubulin heterodimers.</text>
        <dbReference type="EC" id="5.6.1.1"/>
    </reaction>
</comment>
<dbReference type="GO" id="GO:0016887">
    <property type="term" value="F:ATP hydrolysis activity"/>
    <property type="evidence" value="ECO:0007669"/>
    <property type="project" value="InterPro"/>
</dbReference>
<dbReference type="PANTHER" id="PTHR23074:SF86">
    <property type="entry name" value="SPASTIN"/>
    <property type="match status" value="1"/>
</dbReference>
<feature type="compositionally biased region" description="Low complexity" evidence="8">
    <location>
        <begin position="639"/>
        <end position="659"/>
    </location>
</feature>
<dbReference type="InterPro" id="IPR003959">
    <property type="entry name" value="ATPase_AAA_core"/>
</dbReference>
<keyword evidence="4" id="KW-0472">Membrane</keyword>
<organism evidence="10">
    <name type="scientific">Eutreptiella gymnastica</name>
    <dbReference type="NCBI Taxonomy" id="73025"/>
    <lineage>
        <taxon>Eukaryota</taxon>
        <taxon>Discoba</taxon>
        <taxon>Euglenozoa</taxon>
        <taxon>Euglenida</taxon>
        <taxon>Spirocuta</taxon>
        <taxon>Euglenophyceae</taxon>
        <taxon>Eutreptiales</taxon>
        <taxon>Eutreptiaceae</taxon>
        <taxon>Eutreptiella</taxon>
    </lineage>
</organism>
<dbReference type="InterPro" id="IPR015415">
    <property type="entry name" value="Spast_Vps4_C"/>
</dbReference>
<feature type="compositionally biased region" description="Basic and acidic residues" evidence="8">
    <location>
        <begin position="569"/>
        <end position="585"/>
    </location>
</feature>
<keyword evidence="2" id="KW-0547">Nucleotide-binding</keyword>
<dbReference type="FunFam" id="1.10.8.60:FF:000022">
    <property type="entry name" value="Fidgetin like 1"/>
    <property type="match status" value="1"/>
</dbReference>
<feature type="compositionally biased region" description="Low complexity" evidence="8">
    <location>
        <begin position="237"/>
        <end position="249"/>
    </location>
</feature>
<dbReference type="SMART" id="SM00382">
    <property type="entry name" value="AAA"/>
    <property type="match status" value="1"/>
</dbReference>
<evidence type="ECO:0000313" key="10">
    <source>
        <dbReference type="EMBL" id="CAD9001683.1"/>
    </source>
</evidence>
<dbReference type="EMBL" id="HBGA01035135">
    <property type="protein sequence ID" value="CAD9001683.1"/>
    <property type="molecule type" value="Transcribed_RNA"/>
</dbReference>
<dbReference type="EC" id="5.6.1.1" evidence="7"/>
<dbReference type="InterPro" id="IPR036420">
    <property type="entry name" value="BRCT_dom_sf"/>
</dbReference>
<feature type="region of interest" description="Disordered" evidence="8">
    <location>
        <begin position="87"/>
        <end position="279"/>
    </location>
</feature>
<dbReference type="InterPro" id="IPR041569">
    <property type="entry name" value="AAA_lid_3"/>
</dbReference>
<dbReference type="GO" id="GO:0008568">
    <property type="term" value="F:microtubule severing ATPase activity"/>
    <property type="evidence" value="ECO:0007669"/>
    <property type="project" value="UniProtKB-EC"/>
</dbReference>
<dbReference type="Pfam" id="PF00533">
    <property type="entry name" value="BRCT"/>
    <property type="match status" value="1"/>
</dbReference>
<dbReference type="Gene3D" id="1.10.8.60">
    <property type="match status" value="1"/>
</dbReference>
<evidence type="ECO:0000259" key="9">
    <source>
        <dbReference type="PROSITE" id="PS50172"/>
    </source>
</evidence>
<evidence type="ECO:0000256" key="8">
    <source>
        <dbReference type="SAM" id="MobiDB-lite"/>
    </source>
</evidence>
<keyword evidence="1" id="KW-0493">Microtubule</keyword>
<evidence type="ECO:0000256" key="6">
    <source>
        <dbReference type="ARBA" id="ARBA00036378"/>
    </source>
</evidence>
<feature type="compositionally biased region" description="Basic and acidic residues" evidence="8">
    <location>
        <begin position="474"/>
        <end position="483"/>
    </location>
</feature>
<feature type="domain" description="BRCT" evidence="9">
    <location>
        <begin position="1"/>
        <end position="67"/>
    </location>
</feature>
<dbReference type="InterPro" id="IPR001357">
    <property type="entry name" value="BRCT_dom"/>
</dbReference>
<name>A0A7S1I5G7_9EUGL</name>
<keyword evidence="3" id="KW-0067">ATP-binding</keyword>
<accession>A0A7S1I5G7</accession>
<dbReference type="Pfam" id="PF09336">
    <property type="entry name" value="Vps4_C"/>
    <property type="match status" value="1"/>
</dbReference>
<feature type="compositionally biased region" description="Gly residues" evidence="8">
    <location>
        <begin position="615"/>
        <end position="624"/>
    </location>
</feature>
<dbReference type="SUPFAM" id="SSF52113">
    <property type="entry name" value="BRCT domain"/>
    <property type="match status" value="1"/>
</dbReference>
<dbReference type="InterPro" id="IPR003960">
    <property type="entry name" value="ATPase_AAA_CS"/>
</dbReference>
<dbReference type="CDD" id="cd00027">
    <property type="entry name" value="BRCT"/>
    <property type="match status" value="1"/>
</dbReference>
<evidence type="ECO:0000256" key="4">
    <source>
        <dbReference type="ARBA" id="ARBA00023136"/>
    </source>
</evidence>
<feature type="compositionally biased region" description="Polar residues" evidence="8">
    <location>
        <begin position="341"/>
        <end position="351"/>
    </location>
</feature>
<dbReference type="FunFam" id="3.40.50.300:FF:000093">
    <property type="entry name" value="Fidgetin-like 1"/>
    <property type="match status" value="1"/>
</dbReference>
<dbReference type="GO" id="GO:0005524">
    <property type="term" value="F:ATP binding"/>
    <property type="evidence" value="ECO:0007669"/>
    <property type="project" value="UniProtKB-KW"/>
</dbReference>
<proteinExistence type="predicted"/>
<feature type="region of interest" description="Disordered" evidence="8">
    <location>
        <begin position="376"/>
        <end position="422"/>
    </location>
</feature>
<reference evidence="10" key="1">
    <citation type="submission" date="2021-01" db="EMBL/GenBank/DDBJ databases">
        <authorList>
            <person name="Corre E."/>
            <person name="Pelletier E."/>
            <person name="Niang G."/>
            <person name="Scheremetjew M."/>
            <person name="Finn R."/>
            <person name="Kale V."/>
            <person name="Holt S."/>
            <person name="Cochrane G."/>
            <person name="Meng A."/>
            <person name="Brown T."/>
            <person name="Cohen L."/>
        </authorList>
    </citation>
    <scope>NUCLEOTIDE SEQUENCE</scope>
    <source>
        <strain evidence="10">NIES-381</strain>
    </source>
</reference>
<evidence type="ECO:0000256" key="3">
    <source>
        <dbReference type="ARBA" id="ARBA00022840"/>
    </source>
</evidence>
<dbReference type="AlphaFoldDB" id="A0A7S1I5G7"/>
<feature type="region of interest" description="Disordered" evidence="8">
    <location>
        <begin position="337"/>
        <end position="364"/>
    </location>
</feature>
<dbReference type="InterPro" id="IPR027417">
    <property type="entry name" value="P-loop_NTPase"/>
</dbReference>
<dbReference type="InterPro" id="IPR050304">
    <property type="entry name" value="MT-severing_AAA_ATPase"/>
</dbReference>
<dbReference type="GO" id="GO:0005874">
    <property type="term" value="C:microtubule"/>
    <property type="evidence" value="ECO:0007669"/>
    <property type="project" value="UniProtKB-KW"/>
</dbReference>
<evidence type="ECO:0000256" key="7">
    <source>
        <dbReference type="ARBA" id="ARBA00038871"/>
    </source>
</evidence>
<evidence type="ECO:0000256" key="5">
    <source>
        <dbReference type="ARBA" id="ARBA00023235"/>
    </source>
</evidence>
<dbReference type="PROSITE" id="PS50172">
    <property type="entry name" value="BRCT"/>
    <property type="match status" value="1"/>
</dbReference>
<evidence type="ECO:0000256" key="1">
    <source>
        <dbReference type="ARBA" id="ARBA00022701"/>
    </source>
</evidence>